<gene>
    <name evidence="1" type="ORF">PSON_ATCC_30995.1.T2100018</name>
</gene>
<evidence type="ECO:0000313" key="1">
    <source>
        <dbReference type="EMBL" id="CAD8129203.1"/>
    </source>
</evidence>
<dbReference type="AlphaFoldDB" id="A0A8S1RPB0"/>
<dbReference type="EMBL" id="CAJJDN010000210">
    <property type="protein sequence ID" value="CAD8129203.1"/>
    <property type="molecule type" value="Genomic_DNA"/>
</dbReference>
<proteinExistence type="predicted"/>
<comment type="caution">
    <text evidence="1">The sequence shown here is derived from an EMBL/GenBank/DDBJ whole genome shotgun (WGS) entry which is preliminary data.</text>
</comment>
<name>A0A8S1RPB0_9CILI</name>
<organism evidence="1 2">
    <name type="scientific">Paramecium sonneborni</name>
    <dbReference type="NCBI Taxonomy" id="65129"/>
    <lineage>
        <taxon>Eukaryota</taxon>
        <taxon>Sar</taxon>
        <taxon>Alveolata</taxon>
        <taxon>Ciliophora</taxon>
        <taxon>Intramacronucleata</taxon>
        <taxon>Oligohymenophorea</taxon>
        <taxon>Peniculida</taxon>
        <taxon>Parameciidae</taxon>
        <taxon>Paramecium</taxon>
    </lineage>
</organism>
<accession>A0A8S1RPB0</accession>
<reference evidence="1" key="1">
    <citation type="submission" date="2021-01" db="EMBL/GenBank/DDBJ databases">
        <authorList>
            <consortium name="Genoscope - CEA"/>
            <person name="William W."/>
        </authorList>
    </citation>
    <scope>NUCLEOTIDE SEQUENCE</scope>
</reference>
<sequence>MKLRRIITYFQVNIKLIYITSKIIKQMKQHTHNKITYLIQIILILINKSKYLYKCQRVLSCDVNNNQECLQQIEDQIQNKKVYLQIGIDYIWVLNSQIVRKLQRNFKLCILIQNAVTRLLQQTISKDILNWSNLRILFLKLNNIWKIIQIFQQNLKNYIFRVSNQKIIIHYFSIRFKSILILLLNQNYKILFIQKIKKQLIYELFRYVLDNQKFKNIIDLNYSDLSYFHLLNNDVILKDKYLLSTYDINHLSILKLVEIKYIKFELQTQTLTFQIEKKIL</sequence>
<dbReference type="Proteomes" id="UP000692954">
    <property type="component" value="Unassembled WGS sequence"/>
</dbReference>
<evidence type="ECO:0000313" key="2">
    <source>
        <dbReference type="Proteomes" id="UP000692954"/>
    </source>
</evidence>
<keyword evidence="2" id="KW-1185">Reference proteome</keyword>
<protein>
    <submittedName>
        <fullName evidence="1">Uncharacterized protein</fullName>
    </submittedName>
</protein>